<keyword evidence="2" id="KW-0723">Serine/threonine-protein kinase</keyword>
<accession>A0AAD7XIN5</accession>
<dbReference type="SUPFAM" id="SSF56112">
    <property type="entry name" value="Protein kinase-like (PK-like)"/>
    <property type="match status" value="1"/>
</dbReference>
<dbReference type="Proteomes" id="UP001230188">
    <property type="component" value="Unassembled WGS sequence"/>
</dbReference>
<dbReference type="InterPro" id="IPR000403">
    <property type="entry name" value="PI3/4_kinase_cat_dom"/>
</dbReference>
<evidence type="ECO:0000313" key="7">
    <source>
        <dbReference type="EMBL" id="KAJ8600823.1"/>
    </source>
</evidence>
<feature type="domain" description="PI3K/PI4K catalytic" evidence="6">
    <location>
        <begin position="1"/>
        <end position="225"/>
    </location>
</feature>
<dbReference type="GO" id="GO:0005634">
    <property type="term" value="C:nucleus"/>
    <property type="evidence" value="ECO:0007669"/>
    <property type="project" value="UniProtKB-SubCell"/>
</dbReference>
<feature type="region of interest" description="Disordered" evidence="5">
    <location>
        <begin position="193"/>
        <end position="224"/>
    </location>
</feature>
<keyword evidence="3" id="KW-0227">DNA damage</keyword>
<dbReference type="PANTHER" id="PTHR11139:SF69">
    <property type="entry name" value="SERINE_THREONINE-PROTEIN KINASE ATR"/>
    <property type="match status" value="1"/>
</dbReference>
<keyword evidence="2" id="KW-0808">Transferase</keyword>
<organism evidence="7 8">
    <name type="scientific">Chrysophaeum taylorii</name>
    <dbReference type="NCBI Taxonomy" id="2483200"/>
    <lineage>
        <taxon>Eukaryota</taxon>
        <taxon>Sar</taxon>
        <taxon>Stramenopiles</taxon>
        <taxon>Ochrophyta</taxon>
        <taxon>Pelagophyceae</taxon>
        <taxon>Pelagomonadales</taxon>
        <taxon>Pelagomonadaceae</taxon>
        <taxon>Chrysophaeum</taxon>
    </lineage>
</organism>
<dbReference type="InterPro" id="IPR036940">
    <property type="entry name" value="PI3/4_kinase_cat_sf"/>
</dbReference>
<sequence>MRKFLRSAVAQRAPNEVPDFNSPSIKRAWDSVEVEATLKGKIAVYRRLVLTQFSPCLSIWFERVFSNEPAAWLEARAMYARSVATWSAVGYLIGLGDRHSENILIDTKSGECVHVDFDCLFDKGASLRVPERVPFRLTTHVVEPLGITGVNGCFRRSLESALATLRDHKETLLNVLEPFLRDPTVGWTRLGKAQDEANGNDDDSRRKQAPHKRPRLRGGTDRDEEGRAAWHLGIISQRLSGIVIFPVPKNPALKRDRDKRGDRRRDDSRGGDETENSPTDLLPLSVAGQVSHRVPQPNV</sequence>
<dbReference type="AlphaFoldDB" id="A0AAD7XIN5"/>
<evidence type="ECO:0000256" key="3">
    <source>
        <dbReference type="ARBA" id="ARBA00022763"/>
    </source>
</evidence>
<dbReference type="Pfam" id="PF00454">
    <property type="entry name" value="PI3_PI4_kinase"/>
    <property type="match status" value="1"/>
</dbReference>
<dbReference type="SMART" id="SM00146">
    <property type="entry name" value="PI3Kc"/>
    <property type="match status" value="1"/>
</dbReference>
<evidence type="ECO:0000256" key="4">
    <source>
        <dbReference type="ARBA" id="ARBA00023242"/>
    </source>
</evidence>
<comment type="subcellular location">
    <subcellularLocation>
        <location evidence="1">Nucleus</location>
    </subcellularLocation>
</comment>
<evidence type="ECO:0000256" key="5">
    <source>
        <dbReference type="SAM" id="MobiDB-lite"/>
    </source>
</evidence>
<dbReference type="GO" id="GO:0006281">
    <property type="term" value="P:DNA repair"/>
    <property type="evidence" value="ECO:0007669"/>
    <property type="project" value="TreeGrafter"/>
</dbReference>
<proteinExistence type="predicted"/>
<feature type="compositionally biased region" description="Basic and acidic residues" evidence="5">
    <location>
        <begin position="253"/>
        <end position="272"/>
    </location>
</feature>
<feature type="compositionally biased region" description="Basic residues" evidence="5">
    <location>
        <begin position="207"/>
        <end position="216"/>
    </location>
</feature>
<reference evidence="7" key="1">
    <citation type="submission" date="2023-01" db="EMBL/GenBank/DDBJ databases">
        <title>Metagenome sequencing of chrysophaentin producing Chrysophaeum taylorii.</title>
        <authorList>
            <person name="Davison J."/>
            <person name="Bewley C."/>
        </authorList>
    </citation>
    <scope>NUCLEOTIDE SEQUENCE</scope>
    <source>
        <strain evidence="7">NIES-1699</strain>
    </source>
</reference>
<dbReference type="GO" id="GO:0000723">
    <property type="term" value="P:telomere maintenance"/>
    <property type="evidence" value="ECO:0007669"/>
    <property type="project" value="TreeGrafter"/>
</dbReference>
<name>A0AAD7XIN5_9STRA</name>
<dbReference type="GO" id="GO:0005694">
    <property type="term" value="C:chromosome"/>
    <property type="evidence" value="ECO:0007669"/>
    <property type="project" value="TreeGrafter"/>
</dbReference>
<dbReference type="PROSITE" id="PS50290">
    <property type="entry name" value="PI3_4_KINASE_3"/>
    <property type="match status" value="1"/>
</dbReference>
<evidence type="ECO:0000313" key="8">
    <source>
        <dbReference type="Proteomes" id="UP001230188"/>
    </source>
</evidence>
<gene>
    <name evidence="7" type="ORF">CTAYLR_006427</name>
</gene>
<feature type="region of interest" description="Disordered" evidence="5">
    <location>
        <begin position="250"/>
        <end position="299"/>
    </location>
</feature>
<dbReference type="PANTHER" id="PTHR11139">
    <property type="entry name" value="ATAXIA TELANGIECTASIA MUTATED ATM -RELATED"/>
    <property type="match status" value="1"/>
</dbReference>
<dbReference type="GO" id="GO:0000077">
    <property type="term" value="P:DNA damage checkpoint signaling"/>
    <property type="evidence" value="ECO:0007669"/>
    <property type="project" value="TreeGrafter"/>
</dbReference>
<keyword evidence="4" id="KW-0539">Nucleus</keyword>
<dbReference type="GO" id="GO:0004674">
    <property type="term" value="F:protein serine/threonine kinase activity"/>
    <property type="evidence" value="ECO:0007669"/>
    <property type="project" value="UniProtKB-KW"/>
</dbReference>
<comment type="caution">
    <text evidence="7">The sequence shown here is derived from an EMBL/GenBank/DDBJ whole genome shotgun (WGS) entry which is preliminary data.</text>
</comment>
<keyword evidence="8" id="KW-1185">Reference proteome</keyword>
<protein>
    <recommendedName>
        <fullName evidence="6">PI3K/PI4K catalytic domain-containing protein</fullName>
    </recommendedName>
</protein>
<dbReference type="EMBL" id="JAQMWT010000471">
    <property type="protein sequence ID" value="KAJ8600823.1"/>
    <property type="molecule type" value="Genomic_DNA"/>
</dbReference>
<evidence type="ECO:0000259" key="6">
    <source>
        <dbReference type="PROSITE" id="PS50290"/>
    </source>
</evidence>
<dbReference type="InterPro" id="IPR011009">
    <property type="entry name" value="Kinase-like_dom_sf"/>
</dbReference>
<dbReference type="Gene3D" id="1.10.1070.11">
    <property type="entry name" value="Phosphatidylinositol 3-/4-kinase, catalytic domain"/>
    <property type="match status" value="1"/>
</dbReference>
<keyword evidence="2" id="KW-0418">Kinase</keyword>
<evidence type="ECO:0000256" key="2">
    <source>
        <dbReference type="ARBA" id="ARBA00022527"/>
    </source>
</evidence>
<evidence type="ECO:0000256" key="1">
    <source>
        <dbReference type="ARBA" id="ARBA00004123"/>
    </source>
</evidence>
<dbReference type="InterPro" id="IPR050517">
    <property type="entry name" value="DDR_Repair_Kinase"/>
</dbReference>